<reference evidence="3 4" key="1">
    <citation type="submission" date="2019-02" db="EMBL/GenBank/DDBJ databases">
        <title>Deep-cultivation of Planctomycetes and their phenomic and genomic characterization uncovers novel biology.</title>
        <authorList>
            <person name="Wiegand S."/>
            <person name="Jogler M."/>
            <person name="Boedeker C."/>
            <person name="Pinto D."/>
            <person name="Vollmers J."/>
            <person name="Rivas-Marin E."/>
            <person name="Kohn T."/>
            <person name="Peeters S.H."/>
            <person name="Heuer A."/>
            <person name="Rast P."/>
            <person name="Oberbeckmann S."/>
            <person name="Bunk B."/>
            <person name="Jeske O."/>
            <person name="Meyerdierks A."/>
            <person name="Storesund J.E."/>
            <person name="Kallscheuer N."/>
            <person name="Luecker S."/>
            <person name="Lage O.M."/>
            <person name="Pohl T."/>
            <person name="Merkel B.J."/>
            <person name="Hornburger P."/>
            <person name="Mueller R.-W."/>
            <person name="Bruemmer F."/>
            <person name="Labrenz M."/>
            <person name="Spormann A.M."/>
            <person name="Op Den Camp H."/>
            <person name="Overmann J."/>
            <person name="Amann R."/>
            <person name="Jetten M.S.M."/>
            <person name="Mascher T."/>
            <person name="Medema M.H."/>
            <person name="Devos D.P."/>
            <person name="Kaster A.-K."/>
            <person name="Ovreas L."/>
            <person name="Rohde M."/>
            <person name="Galperin M.Y."/>
            <person name="Jogler C."/>
        </authorList>
    </citation>
    <scope>NUCLEOTIDE SEQUENCE [LARGE SCALE GENOMIC DNA]</scope>
    <source>
        <strain evidence="3 4">Pla123a</strain>
    </source>
</reference>
<evidence type="ECO:0000313" key="4">
    <source>
        <dbReference type="Proteomes" id="UP000318478"/>
    </source>
</evidence>
<dbReference type="PANTHER" id="PTHR39339:SF1">
    <property type="entry name" value="CHAD DOMAIN-CONTAINING PROTEIN"/>
    <property type="match status" value="1"/>
</dbReference>
<dbReference type="OrthoDB" id="250924at2"/>
<dbReference type="InterPro" id="IPR038186">
    <property type="entry name" value="CHAD_dom_sf"/>
</dbReference>
<feature type="region of interest" description="Disordered" evidence="1">
    <location>
        <begin position="296"/>
        <end position="317"/>
    </location>
</feature>
<proteinExistence type="predicted"/>
<dbReference type="PANTHER" id="PTHR39339">
    <property type="entry name" value="SLR1444 PROTEIN"/>
    <property type="match status" value="1"/>
</dbReference>
<evidence type="ECO:0000256" key="1">
    <source>
        <dbReference type="SAM" id="MobiDB-lite"/>
    </source>
</evidence>
<dbReference type="PROSITE" id="PS51708">
    <property type="entry name" value="CHAD"/>
    <property type="match status" value="1"/>
</dbReference>
<dbReference type="InterPro" id="IPR007899">
    <property type="entry name" value="CHAD_dom"/>
</dbReference>
<organism evidence="3 4">
    <name type="scientific">Posidoniimonas polymericola</name>
    <dbReference type="NCBI Taxonomy" id="2528002"/>
    <lineage>
        <taxon>Bacteria</taxon>
        <taxon>Pseudomonadati</taxon>
        <taxon>Planctomycetota</taxon>
        <taxon>Planctomycetia</taxon>
        <taxon>Pirellulales</taxon>
        <taxon>Lacipirellulaceae</taxon>
        <taxon>Posidoniimonas</taxon>
    </lineage>
</organism>
<sequence>MAAFDKWLTGLPADATVADAARIAIGTRSSEMASRLELAAAGVDQDREHVHQLRVASRRTAAVLKTFQKVLPERRADRLSWSARISRRAAGPARDLDVFLIRLEQENLLPGLQGRLYALREEAQSDIVRAFVKLDGGEQVRRQAAKLVARLPADHKQARRLSERSFADWAAERLRREADRFGKSAPAAGAPVEELHAFRIAAKRLRYALEVLAAGIGMESSKAAYSQLKKAQDRLGAINDHATWIVRLRDVIEQSRANERAGINDLIQYEEQCQSEAIAAFHKWWRPKRAAKLAGLLGQEPADDSTPETAPMPEPDA</sequence>
<protein>
    <submittedName>
        <fullName evidence="3">CHAD domain protein</fullName>
    </submittedName>
</protein>
<dbReference type="Pfam" id="PF05235">
    <property type="entry name" value="CHAD"/>
    <property type="match status" value="1"/>
</dbReference>
<name>A0A5C5Y091_9BACT</name>
<comment type="caution">
    <text evidence="3">The sequence shown here is derived from an EMBL/GenBank/DDBJ whole genome shotgun (WGS) entry which is preliminary data.</text>
</comment>
<feature type="domain" description="CHAD" evidence="2">
    <location>
        <begin position="14"/>
        <end position="290"/>
    </location>
</feature>
<evidence type="ECO:0000313" key="3">
    <source>
        <dbReference type="EMBL" id="TWT67645.1"/>
    </source>
</evidence>
<keyword evidence="4" id="KW-1185">Reference proteome</keyword>
<evidence type="ECO:0000259" key="2">
    <source>
        <dbReference type="PROSITE" id="PS51708"/>
    </source>
</evidence>
<accession>A0A5C5Y091</accession>
<dbReference type="Gene3D" id="1.40.20.10">
    <property type="entry name" value="CHAD domain"/>
    <property type="match status" value="1"/>
</dbReference>
<dbReference type="Proteomes" id="UP000318478">
    <property type="component" value="Unassembled WGS sequence"/>
</dbReference>
<dbReference type="AlphaFoldDB" id="A0A5C5Y091"/>
<dbReference type="SMART" id="SM00880">
    <property type="entry name" value="CHAD"/>
    <property type="match status" value="1"/>
</dbReference>
<gene>
    <name evidence="3" type="ORF">Pla123a_42010</name>
</gene>
<dbReference type="EMBL" id="SJPO01000012">
    <property type="protein sequence ID" value="TWT67645.1"/>
    <property type="molecule type" value="Genomic_DNA"/>
</dbReference>
<dbReference type="RefSeq" id="WP_146590566.1">
    <property type="nucleotide sequence ID" value="NZ_SJPO01000012.1"/>
</dbReference>